<dbReference type="EMBL" id="JACOME010000002">
    <property type="protein sequence ID" value="MBC3846868.1"/>
    <property type="molecule type" value="Genomic_DNA"/>
</dbReference>
<gene>
    <name evidence="1" type="ORF">H6H04_10795</name>
</gene>
<keyword evidence="2" id="KW-1185">Reference proteome</keyword>
<dbReference type="RefSeq" id="WP_186845969.1">
    <property type="nucleotide sequence ID" value="NZ_JACOME010000002.1"/>
</dbReference>
<evidence type="ECO:0000313" key="1">
    <source>
        <dbReference type="EMBL" id="MBC3846868.1"/>
    </source>
</evidence>
<reference evidence="1 2" key="1">
    <citation type="submission" date="2020-08" db="EMBL/GenBank/DDBJ databases">
        <title>Winogradskyella ouciana sp. nov., isolated from the hadal seawater of the Mariana Trench.</title>
        <authorList>
            <person name="He X."/>
        </authorList>
    </citation>
    <scope>NUCLEOTIDE SEQUENCE [LARGE SCALE GENOMIC DNA]</scope>
    <source>
        <strain evidence="1 2">KCTC 22026</strain>
    </source>
</reference>
<name>A0ABR6Y297_9FLAO</name>
<dbReference type="Pfam" id="PF13557">
    <property type="entry name" value="Phenol_MetA_deg"/>
    <property type="match status" value="1"/>
</dbReference>
<protein>
    <submittedName>
        <fullName evidence="1">Transporter</fullName>
    </submittedName>
</protein>
<sequence>MKYYISTIFFMVSMALYAQQIKENTEKWISSRPDGHAPISVMGDHMHQKGGWMFSYRYMYMNMEDLKRGKDDEEFANVLMSNGGDYMVTPTSMPMNMHMLGAMYATSDKITLMAMVNYIRMEMDHLTGMGGTFTTESKGFGDTKVSMLYRFFNKNKQQMHGQIGVSIPTGTIENKDVTPASSGNDVILPYPMQIGSGTLDPEIALTYLYQCNNLSFGTQLKGLLRLGDNSNDYRLGNRYALNSWFAVKALTWLSFSARLEGLIVGDIEGVNSDLNPNMVITADTQNSGGTYLNSGLGFNLYAPNGALRDLRLGFEFATPILQDVNGVQLKTKETITVGLQYAF</sequence>
<accession>A0ABR6Y297</accession>
<dbReference type="InterPro" id="IPR025737">
    <property type="entry name" value="FApF"/>
</dbReference>
<comment type="caution">
    <text evidence="1">The sequence shown here is derived from an EMBL/GenBank/DDBJ whole genome shotgun (WGS) entry which is preliminary data.</text>
</comment>
<proteinExistence type="predicted"/>
<dbReference type="Proteomes" id="UP000607435">
    <property type="component" value="Unassembled WGS sequence"/>
</dbReference>
<organism evidence="1 2">
    <name type="scientific">Winogradskyella echinorum</name>
    <dbReference type="NCBI Taxonomy" id="538189"/>
    <lineage>
        <taxon>Bacteria</taxon>
        <taxon>Pseudomonadati</taxon>
        <taxon>Bacteroidota</taxon>
        <taxon>Flavobacteriia</taxon>
        <taxon>Flavobacteriales</taxon>
        <taxon>Flavobacteriaceae</taxon>
        <taxon>Winogradskyella</taxon>
    </lineage>
</organism>
<evidence type="ECO:0000313" key="2">
    <source>
        <dbReference type="Proteomes" id="UP000607435"/>
    </source>
</evidence>